<accession>A0A9N9EL85</accession>
<dbReference type="Proteomes" id="UP000789739">
    <property type="component" value="Unassembled WGS sequence"/>
</dbReference>
<gene>
    <name evidence="1" type="ORF">PBRASI_LOCUS11753</name>
</gene>
<dbReference type="EMBL" id="CAJVPI010006743">
    <property type="protein sequence ID" value="CAG8680020.1"/>
    <property type="molecule type" value="Genomic_DNA"/>
</dbReference>
<sequence>NSKRCKVELKQTLDDLRIPILGYYYALEVVGLARQSWWHNFVCSENGLGF</sequence>
<reference evidence="1" key="1">
    <citation type="submission" date="2021-06" db="EMBL/GenBank/DDBJ databases">
        <authorList>
            <person name="Kallberg Y."/>
            <person name="Tangrot J."/>
            <person name="Rosling A."/>
        </authorList>
    </citation>
    <scope>NUCLEOTIDE SEQUENCE</scope>
    <source>
        <strain evidence="1">BR232B</strain>
    </source>
</reference>
<keyword evidence="2" id="KW-1185">Reference proteome</keyword>
<evidence type="ECO:0000313" key="1">
    <source>
        <dbReference type="EMBL" id="CAG8680020.1"/>
    </source>
</evidence>
<comment type="caution">
    <text evidence="1">The sequence shown here is derived from an EMBL/GenBank/DDBJ whole genome shotgun (WGS) entry which is preliminary data.</text>
</comment>
<proteinExistence type="predicted"/>
<protein>
    <submittedName>
        <fullName evidence="1">732_t:CDS:1</fullName>
    </submittedName>
</protein>
<organism evidence="1 2">
    <name type="scientific">Paraglomus brasilianum</name>
    <dbReference type="NCBI Taxonomy" id="144538"/>
    <lineage>
        <taxon>Eukaryota</taxon>
        <taxon>Fungi</taxon>
        <taxon>Fungi incertae sedis</taxon>
        <taxon>Mucoromycota</taxon>
        <taxon>Glomeromycotina</taxon>
        <taxon>Glomeromycetes</taxon>
        <taxon>Paraglomerales</taxon>
        <taxon>Paraglomeraceae</taxon>
        <taxon>Paraglomus</taxon>
    </lineage>
</organism>
<name>A0A9N9EL85_9GLOM</name>
<feature type="non-terminal residue" evidence="1">
    <location>
        <position position="1"/>
    </location>
</feature>
<dbReference type="AlphaFoldDB" id="A0A9N9EL85"/>
<evidence type="ECO:0000313" key="2">
    <source>
        <dbReference type="Proteomes" id="UP000789739"/>
    </source>
</evidence>